<evidence type="ECO:0000256" key="1">
    <source>
        <dbReference type="SAM" id="Phobius"/>
    </source>
</evidence>
<keyword evidence="3" id="KW-1185">Reference proteome</keyword>
<evidence type="ECO:0000313" key="3">
    <source>
        <dbReference type="Proteomes" id="UP000001420"/>
    </source>
</evidence>
<keyword evidence="1" id="KW-1133">Transmembrane helix</keyword>
<keyword evidence="1" id="KW-0472">Membrane</keyword>
<reference evidence="2 3" key="1">
    <citation type="journal article" date="2003" name="Proc. Natl. Acad. Sci. U.S.A.">
        <title>Genome sequence of the cyanobacterium Prochlorococcus marinus SS120, a nearly minimal oxyphototrophic genome.</title>
        <authorList>
            <person name="Dufresne A."/>
            <person name="Salanoubat M."/>
            <person name="Partensky F."/>
            <person name="Artiguenave F."/>
            <person name="Axmann I.M."/>
            <person name="Barbe V."/>
            <person name="Duprat S."/>
            <person name="Galperin M.Y."/>
            <person name="Koonin E.V."/>
            <person name="Le Gall F."/>
            <person name="Makarova K.S."/>
            <person name="Ostrowski M."/>
            <person name="Oztas S."/>
            <person name="Robert C."/>
            <person name="Rogozin I.B."/>
            <person name="Scanlan D.J."/>
            <person name="Tandeau de Marsac N."/>
            <person name="Weissenbach J."/>
            <person name="Wincker P."/>
            <person name="Wolf Y.I."/>
            <person name="Hess W.R."/>
        </authorList>
    </citation>
    <scope>NUCLEOTIDE SEQUENCE [LARGE SCALE GENOMIC DNA]</scope>
    <source>
        <strain evidence="3">SARG / CCMP1375 / SS120</strain>
    </source>
</reference>
<dbReference type="HOGENOM" id="CLU_2719085_0_0_3"/>
<dbReference type="KEGG" id="pma:Pro_0124"/>
<sequence>MEVNNKPNKTSIEDSNDSIKKGILAYDNNEKQTLFKFLGIELTAPKGLKNPRIIYISFILINLLLLILIKNIILN</sequence>
<dbReference type="AlphaFoldDB" id="Q7VE89"/>
<organism evidence="2 3">
    <name type="scientific">Prochlorococcus marinus (strain SARG / CCMP1375 / SS120)</name>
    <dbReference type="NCBI Taxonomy" id="167539"/>
    <lineage>
        <taxon>Bacteria</taxon>
        <taxon>Bacillati</taxon>
        <taxon>Cyanobacteriota</taxon>
        <taxon>Cyanophyceae</taxon>
        <taxon>Synechococcales</taxon>
        <taxon>Prochlorococcaceae</taxon>
        <taxon>Prochlorococcus</taxon>
    </lineage>
</organism>
<proteinExistence type="predicted"/>
<feature type="transmembrane region" description="Helical" evidence="1">
    <location>
        <begin position="53"/>
        <end position="73"/>
    </location>
</feature>
<dbReference type="STRING" id="167539.Pro_0124"/>
<dbReference type="EMBL" id="AE017126">
    <property type="protein sequence ID" value="AAP99170.1"/>
    <property type="molecule type" value="Genomic_DNA"/>
</dbReference>
<dbReference type="RefSeq" id="WP_011124279.1">
    <property type="nucleotide sequence ID" value="NC_005042.1"/>
</dbReference>
<name>Q7VE89_PROMA</name>
<accession>Q7VE89</accession>
<protein>
    <submittedName>
        <fullName evidence="2">Uncharacterized protein</fullName>
    </submittedName>
</protein>
<dbReference type="OrthoDB" id="542511at2"/>
<keyword evidence="1" id="KW-0812">Transmembrane</keyword>
<gene>
    <name evidence="2" type="ordered locus">Pro_0124</name>
</gene>
<dbReference type="Proteomes" id="UP000001420">
    <property type="component" value="Chromosome"/>
</dbReference>
<evidence type="ECO:0000313" key="2">
    <source>
        <dbReference type="EMBL" id="AAP99170.1"/>
    </source>
</evidence>
<dbReference type="EnsemblBacteria" id="AAP99170">
    <property type="protein sequence ID" value="AAP99170"/>
    <property type="gene ID" value="Pro_0124"/>
</dbReference>
<dbReference type="PATRIC" id="fig|167539.5.peg.130"/>